<reference evidence="1 2" key="1">
    <citation type="submission" date="2014-01" db="EMBL/GenBank/DDBJ databases">
        <title>Full genme sequencing of cellulolytic bacterium Gynuella sunshinyii YC6258T gen. nov., sp. nov.</title>
        <authorList>
            <person name="Khan H."/>
            <person name="Chung E.J."/>
            <person name="Chung Y.R."/>
        </authorList>
    </citation>
    <scope>NUCLEOTIDE SEQUENCE [LARGE SCALE GENOMIC DNA]</scope>
    <source>
        <strain evidence="1 2">YC6258</strain>
    </source>
</reference>
<sequence>MEKTLKMAGKFASHAIWSVSSGETLIPIVGYLKSDGSNFMERLVMDSIQAISLGEKKISELGTEILGAAFIKDGLITLETGKTDALIIDVRFSENNEQKLQFIIPYRNANHSEGFAVHRLKITKLEGFSEDVVGSISNAFFDGLESHKEGGKIWNEKYVDQAGVSVGYGSDENTNFSSDDFETLKQSVFLIFFLVAAADGKVDKKELIAFIKLLSDPEKITNTLLNRIVTNVINDVPTIISEMAKKKLDYIEELGKLKKIIDNNLSAEEANSFKISLFLVGREIAEASGGFFGFGSKISKEEKGALAAIALCLGVTPS</sequence>
<dbReference type="OrthoDB" id="9152201at2"/>
<dbReference type="HOGENOM" id="CLU_873651_0_0_6"/>
<keyword evidence="2" id="KW-1185">Reference proteome</keyword>
<dbReference type="KEGG" id="gsn:YC6258_03426"/>
<dbReference type="Gene3D" id="1.10.3680.10">
    <property type="entry name" value="TerB-like"/>
    <property type="match status" value="1"/>
</dbReference>
<name>A0A0C5VL82_9GAMM</name>
<protein>
    <recommendedName>
        <fullName evidence="3">Tellurite resistance protein</fullName>
    </recommendedName>
</protein>
<evidence type="ECO:0008006" key="3">
    <source>
        <dbReference type="Google" id="ProtNLM"/>
    </source>
</evidence>
<organism evidence="1 2">
    <name type="scientific">Gynuella sunshinyii YC6258</name>
    <dbReference type="NCBI Taxonomy" id="1445510"/>
    <lineage>
        <taxon>Bacteria</taxon>
        <taxon>Pseudomonadati</taxon>
        <taxon>Pseudomonadota</taxon>
        <taxon>Gammaproteobacteria</taxon>
        <taxon>Oceanospirillales</taxon>
        <taxon>Saccharospirillaceae</taxon>
        <taxon>Gynuella</taxon>
    </lineage>
</organism>
<dbReference type="Proteomes" id="UP000032266">
    <property type="component" value="Chromosome"/>
</dbReference>
<evidence type="ECO:0000313" key="1">
    <source>
        <dbReference type="EMBL" id="AJQ95462.1"/>
    </source>
</evidence>
<dbReference type="CDD" id="cd07177">
    <property type="entry name" value="terB_like"/>
    <property type="match status" value="1"/>
</dbReference>
<dbReference type="EMBL" id="CP007142">
    <property type="protein sequence ID" value="AJQ95462.1"/>
    <property type="molecule type" value="Genomic_DNA"/>
</dbReference>
<accession>A0A0C5VL82</accession>
<dbReference type="RefSeq" id="WP_044617760.1">
    <property type="nucleotide sequence ID" value="NZ_CP007142.1"/>
</dbReference>
<dbReference type="InterPro" id="IPR029024">
    <property type="entry name" value="TerB-like"/>
</dbReference>
<dbReference type="AlphaFoldDB" id="A0A0C5VL82"/>
<proteinExistence type="predicted"/>
<gene>
    <name evidence="1" type="ORF">YC6258_03426</name>
</gene>
<evidence type="ECO:0000313" key="2">
    <source>
        <dbReference type="Proteomes" id="UP000032266"/>
    </source>
</evidence>